<reference evidence="1 2" key="1">
    <citation type="submission" date="2019-03" db="EMBL/GenBank/DDBJ databases">
        <title>First draft genome of Liparis tanakae, snailfish: a comprehensive survey of snailfish specific genes.</title>
        <authorList>
            <person name="Kim W."/>
            <person name="Song I."/>
            <person name="Jeong J.-H."/>
            <person name="Kim D."/>
            <person name="Kim S."/>
            <person name="Ryu S."/>
            <person name="Song J.Y."/>
            <person name="Lee S.K."/>
        </authorList>
    </citation>
    <scope>NUCLEOTIDE SEQUENCE [LARGE SCALE GENOMIC DNA]</scope>
    <source>
        <tissue evidence="1">Muscle</tissue>
    </source>
</reference>
<sequence length="172" mass="17968">MVAAPRRSAGVIPGSVASVVEAAEEVEALRVDVEVQDHHDEEVEQAQQQDAFADALQGPAQHQPGHGRGRRAPASTALARRGYRHALISMAAIRDLVRTCAELRAGYLTPAGVTGSSLLSQLFCSSSSDCVGPPSCRASVTPVSFWLQSGDPPGDGISAVLKGAQTRPARGF</sequence>
<dbReference type="EMBL" id="SRLO01000203">
    <property type="protein sequence ID" value="TNN67508.1"/>
    <property type="molecule type" value="Genomic_DNA"/>
</dbReference>
<accession>A0A4Z2HNU5</accession>
<dbReference type="AlphaFoldDB" id="A0A4Z2HNU5"/>
<proteinExistence type="predicted"/>
<comment type="caution">
    <text evidence="1">The sequence shown here is derived from an EMBL/GenBank/DDBJ whole genome shotgun (WGS) entry which is preliminary data.</text>
</comment>
<gene>
    <name evidence="1" type="ORF">EYF80_022314</name>
</gene>
<keyword evidence="2" id="KW-1185">Reference proteome</keyword>
<dbReference type="Proteomes" id="UP000314294">
    <property type="component" value="Unassembled WGS sequence"/>
</dbReference>
<evidence type="ECO:0000313" key="2">
    <source>
        <dbReference type="Proteomes" id="UP000314294"/>
    </source>
</evidence>
<protein>
    <submittedName>
        <fullName evidence="1">Uncharacterized protein</fullName>
    </submittedName>
</protein>
<organism evidence="1 2">
    <name type="scientific">Liparis tanakae</name>
    <name type="common">Tanaka's snailfish</name>
    <dbReference type="NCBI Taxonomy" id="230148"/>
    <lineage>
        <taxon>Eukaryota</taxon>
        <taxon>Metazoa</taxon>
        <taxon>Chordata</taxon>
        <taxon>Craniata</taxon>
        <taxon>Vertebrata</taxon>
        <taxon>Euteleostomi</taxon>
        <taxon>Actinopterygii</taxon>
        <taxon>Neopterygii</taxon>
        <taxon>Teleostei</taxon>
        <taxon>Neoteleostei</taxon>
        <taxon>Acanthomorphata</taxon>
        <taxon>Eupercaria</taxon>
        <taxon>Perciformes</taxon>
        <taxon>Cottioidei</taxon>
        <taxon>Cottales</taxon>
        <taxon>Liparidae</taxon>
        <taxon>Liparis</taxon>
    </lineage>
</organism>
<name>A0A4Z2HNU5_9TELE</name>
<evidence type="ECO:0000313" key="1">
    <source>
        <dbReference type="EMBL" id="TNN67508.1"/>
    </source>
</evidence>